<dbReference type="Pfam" id="PF13556">
    <property type="entry name" value="HTH_30"/>
    <property type="match status" value="1"/>
</dbReference>
<dbReference type="PANTHER" id="PTHR33744">
    <property type="entry name" value="CARBOHYDRATE DIACID REGULATOR"/>
    <property type="match status" value="1"/>
</dbReference>
<organism evidence="2 3">
    <name type="scientific">Petropleomorpha daqingensis</name>
    <dbReference type="NCBI Taxonomy" id="2026353"/>
    <lineage>
        <taxon>Bacteria</taxon>
        <taxon>Bacillati</taxon>
        <taxon>Actinomycetota</taxon>
        <taxon>Actinomycetes</taxon>
        <taxon>Geodermatophilales</taxon>
        <taxon>Geodermatophilaceae</taxon>
        <taxon>Petropleomorpha</taxon>
    </lineage>
</organism>
<evidence type="ECO:0000259" key="1">
    <source>
        <dbReference type="Pfam" id="PF13556"/>
    </source>
</evidence>
<dbReference type="AlphaFoldDB" id="A0A853C8T5"/>
<evidence type="ECO:0000313" key="2">
    <source>
        <dbReference type="EMBL" id="NYJ04004.1"/>
    </source>
</evidence>
<evidence type="ECO:0000313" key="3">
    <source>
        <dbReference type="Proteomes" id="UP000541969"/>
    </source>
</evidence>
<dbReference type="PANTHER" id="PTHR33744:SF1">
    <property type="entry name" value="DNA-BINDING TRANSCRIPTIONAL ACTIVATOR ADER"/>
    <property type="match status" value="1"/>
</dbReference>
<dbReference type="InterPro" id="IPR042070">
    <property type="entry name" value="PucR_C-HTH_sf"/>
</dbReference>
<reference evidence="2 3" key="1">
    <citation type="submission" date="2020-07" db="EMBL/GenBank/DDBJ databases">
        <title>Sequencing the genomes of 1000 actinobacteria strains.</title>
        <authorList>
            <person name="Klenk H.-P."/>
        </authorList>
    </citation>
    <scope>NUCLEOTIDE SEQUENCE [LARGE SCALE GENOMIC DNA]</scope>
    <source>
        <strain evidence="2 3">DSM 104001</strain>
    </source>
</reference>
<sequence>MKDLAVRLAALDPDASAALQVIAYFDKLVEGRAGVSAVVRGAAALAHCPARLLDEERHLSVRAEPDGTPGATGPLDPRWPSAPAGSAVLWLERDDAASPVDAMVLERAAAAVATALDRTRRRAAVADDPAAVEVLLETAVPLSDRLATARRLGLTGEVSAVAVHGGGARVAPVGGEVGGVRAGIGPAVPVGELPASWAAARTALRFTAEGTEADPGPRVVRAEELGGLLLLADAVRPGGDVPPDVRALSAAAAGSPGLLATLDAVATTASLRTAAAALHVHHSTLQERVAAAERALGWDVREPQGRLRLQLALVVRRLLVA</sequence>
<dbReference type="EMBL" id="JACBZT010000001">
    <property type="protein sequence ID" value="NYJ04004.1"/>
    <property type="molecule type" value="Genomic_DNA"/>
</dbReference>
<keyword evidence="3" id="KW-1185">Reference proteome</keyword>
<dbReference type="InterPro" id="IPR025736">
    <property type="entry name" value="PucR_C-HTH_dom"/>
</dbReference>
<feature type="domain" description="PucR C-terminal helix-turn-helix" evidence="1">
    <location>
        <begin position="258"/>
        <end position="314"/>
    </location>
</feature>
<name>A0A853C8T5_9ACTN</name>
<accession>A0A853C8T5</accession>
<dbReference type="InterPro" id="IPR051448">
    <property type="entry name" value="CdaR-like_regulators"/>
</dbReference>
<dbReference type="Gene3D" id="1.10.10.2840">
    <property type="entry name" value="PucR C-terminal helix-turn-helix domain"/>
    <property type="match status" value="1"/>
</dbReference>
<dbReference type="RefSeq" id="WP_179714778.1">
    <property type="nucleotide sequence ID" value="NZ_JACBZT010000001.1"/>
</dbReference>
<protein>
    <recommendedName>
        <fullName evidence="1">PucR C-terminal helix-turn-helix domain-containing protein</fullName>
    </recommendedName>
</protein>
<proteinExistence type="predicted"/>
<gene>
    <name evidence="2" type="ORF">GGQ55_000282</name>
</gene>
<dbReference type="Proteomes" id="UP000541969">
    <property type="component" value="Unassembled WGS sequence"/>
</dbReference>
<comment type="caution">
    <text evidence="2">The sequence shown here is derived from an EMBL/GenBank/DDBJ whole genome shotgun (WGS) entry which is preliminary data.</text>
</comment>